<dbReference type="Gene3D" id="2.170.130.10">
    <property type="entry name" value="TonB-dependent receptor, plug domain"/>
    <property type="match status" value="1"/>
</dbReference>
<evidence type="ECO:0000259" key="13">
    <source>
        <dbReference type="Pfam" id="PF07715"/>
    </source>
</evidence>
<keyword evidence="4 10" id="KW-0812">Transmembrane</keyword>
<gene>
    <name evidence="14" type="ORF">G4D72_04075</name>
</gene>
<dbReference type="RefSeq" id="WP_166076344.1">
    <property type="nucleotide sequence ID" value="NZ_JAAJBT010000002.1"/>
</dbReference>
<evidence type="ECO:0000256" key="10">
    <source>
        <dbReference type="PROSITE-ProRule" id="PRU01360"/>
    </source>
</evidence>
<keyword evidence="5" id="KW-0732">Signal</keyword>
<dbReference type="InterPro" id="IPR012910">
    <property type="entry name" value="Plug_dom"/>
</dbReference>
<evidence type="ECO:0000313" key="14">
    <source>
        <dbReference type="EMBL" id="NHM01288.1"/>
    </source>
</evidence>
<evidence type="ECO:0000256" key="11">
    <source>
        <dbReference type="RuleBase" id="RU003357"/>
    </source>
</evidence>
<keyword evidence="3 10" id="KW-1134">Transmembrane beta strand</keyword>
<dbReference type="InterPro" id="IPR039426">
    <property type="entry name" value="TonB-dep_rcpt-like"/>
</dbReference>
<keyword evidence="6 11" id="KW-0798">TonB box</keyword>
<feature type="domain" description="TonB-dependent receptor-like beta-barrel" evidence="12">
    <location>
        <begin position="146"/>
        <end position="561"/>
    </location>
</feature>
<evidence type="ECO:0000259" key="12">
    <source>
        <dbReference type="Pfam" id="PF00593"/>
    </source>
</evidence>
<feature type="domain" description="TonB-dependent receptor plug" evidence="13">
    <location>
        <begin position="27"/>
        <end position="121"/>
    </location>
</feature>
<dbReference type="EMBL" id="JAAJBT010000002">
    <property type="protein sequence ID" value="NHM01288.1"/>
    <property type="molecule type" value="Genomic_DNA"/>
</dbReference>
<evidence type="ECO:0000256" key="6">
    <source>
        <dbReference type="ARBA" id="ARBA00023077"/>
    </source>
</evidence>
<evidence type="ECO:0000313" key="15">
    <source>
        <dbReference type="Proteomes" id="UP000800984"/>
    </source>
</evidence>
<reference evidence="14 15" key="1">
    <citation type="submission" date="2020-02" db="EMBL/GenBank/DDBJ databases">
        <authorList>
            <person name="Chen W.-M."/>
        </authorList>
    </citation>
    <scope>NUCLEOTIDE SEQUENCE [LARGE SCALE GENOMIC DNA]</scope>
    <source>
        <strain evidence="14 15">KDG-16</strain>
    </source>
</reference>
<comment type="caution">
    <text evidence="14">The sequence shown here is derived from an EMBL/GenBank/DDBJ whole genome shotgun (WGS) entry which is preliminary data.</text>
</comment>
<protein>
    <submittedName>
        <fullName evidence="14">TonB-dependent receptor</fullName>
    </submittedName>
</protein>
<dbReference type="InterPro" id="IPR036942">
    <property type="entry name" value="Beta-barrel_TonB_sf"/>
</dbReference>
<keyword evidence="7 10" id="KW-0472">Membrane</keyword>
<dbReference type="Gene3D" id="2.40.170.20">
    <property type="entry name" value="TonB-dependent receptor, beta-barrel domain"/>
    <property type="match status" value="1"/>
</dbReference>
<evidence type="ECO:0000256" key="2">
    <source>
        <dbReference type="ARBA" id="ARBA00022448"/>
    </source>
</evidence>
<evidence type="ECO:0000256" key="4">
    <source>
        <dbReference type="ARBA" id="ARBA00022692"/>
    </source>
</evidence>
<dbReference type="PROSITE" id="PS52016">
    <property type="entry name" value="TONB_DEPENDENT_REC_3"/>
    <property type="match status" value="1"/>
</dbReference>
<organism evidence="14 15">
    <name type="scientific">Flavobacterium difficile</name>
    <dbReference type="NCBI Taxonomy" id="2709659"/>
    <lineage>
        <taxon>Bacteria</taxon>
        <taxon>Pseudomonadati</taxon>
        <taxon>Bacteroidota</taxon>
        <taxon>Flavobacteriia</taxon>
        <taxon>Flavobacteriales</taxon>
        <taxon>Flavobacteriaceae</taxon>
        <taxon>Flavobacterium</taxon>
    </lineage>
</organism>
<comment type="subcellular location">
    <subcellularLocation>
        <location evidence="1 10">Cell outer membrane</location>
        <topology evidence="1 10">Multi-pass membrane protein</topology>
    </subcellularLocation>
</comment>
<dbReference type="SUPFAM" id="SSF56935">
    <property type="entry name" value="Porins"/>
    <property type="match status" value="1"/>
</dbReference>
<keyword evidence="15" id="KW-1185">Reference proteome</keyword>
<evidence type="ECO:0000256" key="7">
    <source>
        <dbReference type="ARBA" id="ARBA00023136"/>
    </source>
</evidence>
<evidence type="ECO:0000256" key="8">
    <source>
        <dbReference type="ARBA" id="ARBA00023170"/>
    </source>
</evidence>
<evidence type="ECO:0000256" key="1">
    <source>
        <dbReference type="ARBA" id="ARBA00004571"/>
    </source>
</evidence>
<name>A0ABX0I590_9FLAO</name>
<dbReference type="InterPro" id="IPR000531">
    <property type="entry name" value="Beta-barrel_TonB"/>
</dbReference>
<comment type="similarity">
    <text evidence="10 11">Belongs to the TonB-dependent receptor family.</text>
</comment>
<sequence>MQPIEIEEVQISDLQTKLFNATQKNVVLNDSVVMFNKESLTKLLNFNSFFYFKENGNGMVSSPSVRGTTASQTAVIWNGININSNLTGQTDFNTITTYDFNSIQLKYGGGSVVYGSGAIGGSIHLNNEMRFTKHFDQFLKLSYGSFQTLNTNYKFSLSNQKFSSQFSISFNKSKNDYEFVGLNKRNTNGEYKNLSFNSAIGYKLNSKWMLKYFNSIYNGNRNFSGTISSIGMSKYEDYNIRNLIEFKENASVFESNFKVYQLSESFKYFENKKTNIFSTAKVTTSLFRYEGLLKSIAKLQLKPIIEFQYLNGKGENIGKNSRKNTSLSGLITYNFNKNLVFEGSLRKEFNSVFESPILYAIGSNATLTNWYQVKMNYSKNYRVPTFNDLYWYAGGNMNLKPETVYQYEITNVFQYKTFLFQVTGYYNDFQNLLKWSPNESGNWTPENIESVVSYGAEFSLQFKQKIKDFYLESTSNYAYTKSLNEKTQKELIYVPNHKFTSNWNLNYQRLSFTYQMVFNGAVFTSTDNSFFLKEHFLSNVSLNYLLGKQKDFIITLAAYNLENRYYENLPSRPMPGRNYTISLIFNL</sequence>
<dbReference type="PANTHER" id="PTHR30069">
    <property type="entry name" value="TONB-DEPENDENT OUTER MEMBRANE RECEPTOR"/>
    <property type="match status" value="1"/>
</dbReference>
<dbReference type="Pfam" id="PF07715">
    <property type="entry name" value="Plug"/>
    <property type="match status" value="1"/>
</dbReference>
<keyword evidence="9 10" id="KW-0998">Cell outer membrane</keyword>
<accession>A0ABX0I590</accession>
<dbReference type="Proteomes" id="UP000800984">
    <property type="component" value="Unassembled WGS sequence"/>
</dbReference>
<dbReference type="PANTHER" id="PTHR30069:SF29">
    <property type="entry name" value="HEMOGLOBIN AND HEMOGLOBIN-HAPTOGLOBIN-BINDING PROTEIN 1-RELATED"/>
    <property type="match status" value="1"/>
</dbReference>
<evidence type="ECO:0000256" key="9">
    <source>
        <dbReference type="ARBA" id="ARBA00023237"/>
    </source>
</evidence>
<dbReference type="Pfam" id="PF00593">
    <property type="entry name" value="TonB_dep_Rec_b-barrel"/>
    <property type="match status" value="1"/>
</dbReference>
<keyword evidence="8 14" id="KW-0675">Receptor</keyword>
<keyword evidence="2 10" id="KW-0813">Transport</keyword>
<dbReference type="InterPro" id="IPR037066">
    <property type="entry name" value="Plug_dom_sf"/>
</dbReference>
<proteinExistence type="inferred from homology"/>
<evidence type="ECO:0000256" key="3">
    <source>
        <dbReference type="ARBA" id="ARBA00022452"/>
    </source>
</evidence>
<evidence type="ECO:0000256" key="5">
    <source>
        <dbReference type="ARBA" id="ARBA00022729"/>
    </source>
</evidence>